<evidence type="ECO:0000256" key="2">
    <source>
        <dbReference type="ARBA" id="ARBA00009810"/>
    </source>
</evidence>
<evidence type="ECO:0000259" key="20">
    <source>
        <dbReference type="Pfam" id="PF07715"/>
    </source>
</evidence>
<sequence>MTVRPTPLSSALLLAIAAPAIAHAETDAAADPQRATELDGVDVHGERVRAQSSKFTAPLLDTPKSVSVISQQVIEQTAATTLLDALRTVPGITFGAGEGGNPTGDRPFIRGFDSASDIYVDGIRDAGSQTREVFAIEQIDVVKGPSSAYSGRGSAGGTISLVSKTPKLENFVSGSLAAGTDSYRRGTLDANEVIGDGIAARINLMKHDADVAGRDEVNSSRWGIAPSLAFGLNGPTQVVIGHYHMETDDLPDAGGFPYNNPFTSGPNLSLNGDGSPIVTNRDAFYGLVDRDFQKTKADITTLNLSHDFGGIVLRNITRYGDTRNDYLWTQPDDSKGNPNLFGTVWRRTNARATQTDSVVNQTSVTGELETGPLRHSFNAGVEYSSEKTVRGTYAIADVRRPNGQTTAGTNNPRTGNQSCPTTGAATGYNCTDLTNPNPNDPWSATHTVTRSDPARDVRQTTRTKSAYVFDTISFSEQWMLNLGARFDDYNTHQFNPTAAANLQHLRNDTSFWNGQAGLVFKPVANGSIYLSWGTSSTPVGVDGGDGADGISATIQDLKPQRSRNIELGTKWDLFDARLSLTGAIFQTEMSNARVTSDAGTTQNAGTKKVKGAELGFSGTIVEGWQVFGGYTYLDAVVEDNGFALVNGVYVPSPFNGNAFPNTAKHSASLWTTWAPSFVPGLSLGAGANYVDKVYGNVNNTKWVPSYTRWDAMVGYAFSQRYSLQLNVQNLTNKTYFTKAYASHYAAIAPGRSATLAFNFKF</sequence>
<keyword evidence="9" id="KW-0406">Ion transport</keyword>
<evidence type="ECO:0000256" key="4">
    <source>
        <dbReference type="ARBA" id="ARBA00022452"/>
    </source>
</evidence>
<dbReference type="InterPro" id="IPR000531">
    <property type="entry name" value="Beta-barrel_TonB"/>
</dbReference>
<organism evidence="21 22">
    <name type="scientific">Stenotrophomonas maltophilia</name>
    <name type="common">Pseudomonas maltophilia</name>
    <name type="synonym">Xanthomonas maltophilia</name>
    <dbReference type="NCBI Taxonomy" id="40324"/>
    <lineage>
        <taxon>Bacteria</taxon>
        <taxon>Pseudomonadati</taxon>
        <taxon>Pseudomonadota</taxon>
        <taxon>Gammaproteobacteria</taxon>
        <taxon>Lysobacterales</taxon>
        <taxon>Lysobacteraceae</taxon>
        <taxon>Stenotrophomonas</taxon>
        <taxon>Stenotrophomonas maltophilia group</taxon>
    </lineage>
</organism>
<keyword evidence="10 16" id="KW-0798">TonB box</keyword>
<evidence type="ECO:0000256" key="7">
    <source>
        <dbReference type="ARBA" id="ARBA00022729"/>
    </source>
</evidence>
<dbReference type="Gene3D" id="2.40.170.20">
    <property type="entry name" value="TonB-dependent receptor, beta-barrel domain"/>
    <property type="match status" value="1"/>
</dbReference>
<evidence type="ECO:0000256" key="13">
    <source>
        <dbReference type="ARBA" id="ARBA00023237"/>
    </source>
</evidence>
<dbReference type="SUPFAM" id="SSF56935">
    <property type="entry name" value="Porins"/>
    <property type="match status" value="1"/>
</dbReference>
<dbReference type="InterPro" id="IPR010105">
    <property type="entry name" value="TonB_sidphr_rcpt"/>
</dbReference>
<gene>
    <name evidence="21" type="ORF">CEE60_04690</name>
</gene>
<comment type="subcellular location">
    <subcellularLocation>
        <location evidence="1 14">Cell outer membrane</location>
        <topology evidence="1 14">Multi-pass membrane protein</topology>
    </subcellularLocation>
</comment>
<evidence type="ECO:0000313" key="22">
    <source>
        <dbReference type="Proteomes" id="UP000198157"/>
    </source>
</evidence>
<dbReference type="EMBL" id="NIVS01000011">
    <property type="protein sequence ID" value="OWQ55590.1"/>
    <property type="molecule type" value="Genomic_DNA"/>
</dbReference>
<comment type="similarity">
    <text evidence="2 14 16">Belongs to the TonB-dependent receptor family.</text>
</comment>
<evidence type="ECO:0000313" key="21">
    <source>
        <dbReference type="EMBL" id="OWQ55590.1"/>
    </source>
</evidence>
<dbReference type="PROSITE" id="PS01156">
    <property type="entry name" value="TONB_DEPENDENT_REC_2"/>
    <property type="match status" value="1"/>
</dbReference>
<reference evidence="21 22" key="1">
    <citation type="submission" date="2017-06" db="EMBL/GenBank/DDBJ databases">
        <authorList>
            <person name="Kim H.J."/>
            <person name="Triplett B.A."/>
        </authorList>
    </citation>
    <scope>NUCLEOTIDE SEQUENCE [LARGE SCALE GENOMIC DNA]</scope>
    <source>
        <strain evidence="21 22">13146</strain>
    </source>
</reference>
<proteinExistence type="inferred from homology"/>
<dbReference type="GO" id="GO:0015344">
    <property type="term" value="F:siderophore uptake transmembrane transporter activity"/>
    <property type="evidence" value="ECO:0007669"/>
    <property type="project" value="TreeGrafter"/>
</dbReference>
<keyword evidence="5" id="KW-0410">Iron transport</keyword>
<protein>
    <submittedName>
        <fullName evidence="21">TonB-dependent siderophore receptor</fullName>
    </submittedName>
</protein>
<evidence type="ECO:0000256" key="6">
    <source>
        <dbReference type="ARBA" id="ARBA00022692"/>
    </source>
</evidence>
<dbReference type="AlphaFoldDB" id="A0A246HR44"/>
<dbReference type="GO" id="GO:0009279">
    <property type="term" value="C:cell outer membrane"/>
    <property type="evidence" value="ECO:0007669"/>
    <property type="project" value="UniProtKB-SubCell"/>
</dbReference>
<evidence type="ECO:0000256" key="17">
    <source>
        <dbReference type="SAM" id="MobiDB-lite"/>
    </source>
</evidence>
<dbReference type="GO" id="GO:0015891">
    <property type="term" value="P:siderophore transport"/>
    <property type="evidence" value="ECO:0007669"/>
    <property type="project" value="InterPro"/>
</dbReference>
<dbReference type="PANTHER" id="PTHR32552:SF89">
    <property type="entry name" value="CATECHOLATE SIDEROPHORE RECEPTOR FIU"/>
    <property type="match status" value="1"/>
</dbReference>
<dbReference type="NCBIfam" id="TIGR01783">
    <property type="entry name" value="TonB-siderophor"/>
    <property type="match status" value="1"/>
</dbReference>
<dbReference type="Proteomes" id="UP000198157">
    <property type="component" value="Unassembled WGS sequence"/>
</dbReference>
<evidence type="ECO:0000259" key="19">
    <source>
        <dbReference type="Pfam" id="PF00593"/>
    </source>
</evidence>
<dbReference type="GO" id="GO:0038023">
    <property type="term" value="F:signaling receptor activity"/>
    <property type="evidence" value="ECO:0007669"/>
    <property type="project" value="InterPro"/>
</dbReference>
<keyword evidence="6 14" id="KW-0812">Transmembrane</keyword>
<evidence type="ECO:0000256" key="5">
    <source>
        <dbReference type="ARBA" id="ARBA00022496"/>
    </source>
</evidence>
<dbReference type="InterPro" id="IPR037066">
    <property type="entry name" value="Plug_dom_sf"/>
</dbReference>
<feature type="short sequence motif" description="TonB C-terminal box" evidence="15">
    <location>
        <begin position="744"/>
        <end position="761"/>
    </location>
</feature>
<evidence type="ECO:0000256" key="14">
    <source>
        <dbReference type="PROSITE-ProRule" id="PRU01360"/>
    </source>
</evidence>
<dbReference type="FunFam" id="2.170.130.10:FF:000001">
    <property type="entry name" value="Catecholate siderophore TonB-dependent receptor"/>
    <property type="match status" value="1"/>
</dbReference>
<keyword evidence="12 21" id="KW-0675">Receptor</keyword>
<keyword evidence="7 18" id="KW-0732">Signal</keyword>
<dbReference type="OrthoDB" id="9790771at2"/>
<evidence type="ECO:0000256" key="1">
    <source>
        <dbReference type="ARBA" id="ARBA00004571"/>
    </source>
</evidence>
<dbReference type="InterPro" id="IPR010917">
    <property type="entry name" value="TonB_rcpt_CS"/>
</dbReference>
<dbReference type="PROSITE" id="PS52016">
    <property type="entry name" value="TONB_DEPENDENT_REC_3"/>
    <property type="match status" value="1"/>
</dbReference>
<feature type="domain" description="TonB-dependent receptor plug" evidence="20">
    <location>
        <begin position="59"/>
        <end position="158"/>
    </location>
</feature>
<accession>A0A246HR44</accession>
<dbReference type="PANTHER" id="PTHR32552">
    <property type="entry name" value="FERRICHROME IRON RECEPTOR-RELATED"/>
    <property type="match status" value="1"/>
</dbReference>
<evidence type="ECO:0000256" key="16">
    <source>
        <dbReference type="RuleBase" id="RU003357"/>
    </source>
</evidence>
<evidence type="ECO:0000256" key="8">
    <source>
        <dbReference type="ARBA" id="ARBA00023004"/>
    </source>
</evidence>
<dbReference type="Pfam" id="PF00593">
    <property type="entry name" value="TonB_dep_Rec_b-barrel"/>
    <property type="match status" value="1"/>
</dbReference>
<evidence type="ECO:0000256" key="12">
    <source>
        <dbReference type="ARBA" id="ARBA00023170"/>
    </source>
</evidence>
<feature type="region of interest" description="Disordered" evidence="17">
    <location>
        <begin position="435"/>
        <end position="459"/>
    </location>
</feature>
<keyword evidence="3 14" id="KW-0813">Transport</keyword>
<dbReference type="Gene3D" id="2.170.130.10">
    <property type="entry name" value="TonB-dependent receptor, plug domain"/>
    <property type="match status" value="1"/>
</dbReference>
<feature type="chain" id="PRO_5013077543" evidence="18">
    <location>
        <begin position="25"/>
        <end position="761"/>
    </location>
</feature>
<feature type="compositionally biased region" description="Polar residues" evidence="17">
    <location>
        <begin position="435"/>
        <end position="450"/>
    </location>
</feature>
<evidence type="ECO:0000256" key="9">
    <source>
        <dbReference type="ARBA" id="ARBA00023065"/>
    </source>
</evidence>
<keyword evidence="11 14" id="KW-0472">Membrane</keyword>
<feature type="domain" description="TonB-dependent receptor-like beta-barrel" evidence="19">
    <location>
        <begin position="252"/>
        <end position="730"/>
    </location>
</feature>
<evidence type="ECO:0000256" key="3">
    <source>
        <dbReference type="ARBA" id="ARBA00022448"/>
    </source>
</evidence>
<keyword evidence="4 14" id="KW-1134">Transmembrane beta strand</keyword>
<dbReference type="CDD" id="cd01347">
    <property type="entry name" value="ligand_gated_channel"/>
    <property type="match status" value="1"/>
</dbReference>
<evidence type="ECO:0000256" key="11">
    <source>
        <dbReference type="ARBA" id="ARBA00023136"/>
    </source>
</evidence>
<dbReference type="Pfam" id="PF07715">
    <property type="entry name" value="Plug"/>
    <property type="match status" value="1"/>
</dbReference>
<comment type="caution">
    <text evidence="21">The sequence shown here is derived from an EMBL/GenBank/DDBJ whole genome shotgun (WGS) entry which is preliminary data.</text>
</comment>
<dbReference type="InterPro" id="IPR012910">
    <property type="entry name" value="Plug_dom"/>
</dbReference>
<dbReference type="InterPro" id="IPR039426">
    <property type="entry name" value="TonB-dep_rcpt-like"/>
</dbReference>
<name>A0A246HR44_STEMA</name>
<evidence type="ECO:0000256" key="15">
    <source>
        <dbReference type="PROSITE-ProRule" id="PRU10144"/>
    </source>
</evidence>
<feature type="signal peptide" evidence="18">
    <location>
        <begin position="1"/>
        <end position="24"/>
    </location>
</feature>
<evidence type="ECO:0000256" key="10">
    <source>
        <dbReference type="ARBA" id="ARBA00023077"/>
    </source>
</evidence>
<keyword evidence="8" id="KW-0408">Iron</keyword>
<keyword evidence="13 14" id="KW-0998">Cell outer membrane</keyword>
<dbReference type="InterPro" id="IPR036942">
    <property type="entry name" value="Beta-barrel_TonB_sf"/>
</dbReference>
<evidence type="ECO:0000256" key="18">
    <source>
        <dbReference type="SAM" id="SignalP"/>
    </source>
</evidence>